<evidence type="ECO:0000256" key="6">
    <source>
        <dbReference type="ARBA" id="ARBA00022927"/>
    </source>
</evidence>
<comment type="caution">
    <text evidence="14">The sequence shown here is derived from an EMBL/GenBank/DDBJ whole genome shotgun (WGS) entry which is preliminary data.</text>
</comment>
<dbReference type="GO" id="GO:0034727">
    <property type="term" value="P:piecemeal microautophagy of the nucleus"/>
    <property type="evidence" value="ECO:0007669"/>
    <property type="project" value="TreeGrafter"/>
</dbReference>
<dbReference type="Proteomes" id="UP001301769">
    <property type="component" value="Unassembled WGS sequence"/>
</dbReference>
<feature type="region of interest" description="Disordered" evidence="10">
    <location>
        <begin position="1"/>
        <end position="42"/>
    </location>
</feature>
<evidence type="ECO:0000313" key="14">
    <source>
        <dbReference type="EMBL" id="KAK4214744.1"/>
    </source>
</evidence>
<feature type="domain" description="Autophagy protein ATG5 alpha-helical bundle region" evidence="12">
    <location>
        <begin position="142"/>
        <end position="194"/>
    </location>
</feature>
<evidence type="ECO:0000256" key="1">
    <source>
        <dbReference type="ARBA" id="ARBA00004623"/>
    </source>
</evidence>
<feature type="domain" description="Autophagy protein ATG5 UblB" evidence="11">
    <location>
        <begin position="201"/>
        <end position="302"/>
    </location>
</feature>
<dbReference type="Pfam" id="PF04106">
    <property type="entry name" value="ATG5_UblB"/>
    <property type="match status" value="1"/>
</dbReference>
<keyword evidence="5 9" id="KW-0832">Ubl conjugation</keyword>
<evidence type="ECO:0000259" key="11">
    <source>
        <dbReference type="Pfam" id="PF04106"/>
    </source>
</evidence>
<dbReference type="PANTHER" id="PTHR13040:SF2">
    <property type="entry name" value="AUTOPHAGY PROTEIN 5"/>
    <property type="match status" value="1"/>
</dbReference>
<comment type="subcellular location">
    <subcellularLocation>
        <location evidence="1 9">Preautophagosomal structure membrane</location>
        <topology evidence="1 9">Peripheral membrane protein</topology>
    </subcellularLocation>
</comment>
<proteinExistence type="inferred from homology"/>
<dbReference type="Gene3D" id="3.10.20.90">
    <property type="entry name" value="Phosphatidylinositol 3-kinase Catalytic Subunit, Chain A, domain 1"/>
    <property type="match status" value="1"/>
</dbReference>
<name>A0AAN6Y8R6_9PEZI</name>
<dbReference type="FunFam" id="1.10.246.190:FF:000004">
    <property type="entry name" value="Autophagy protein 5"/>
    <property type="match status" value="1"/>
</dbReference>
<protein>
    <recommendedName>
        <fullName evidence="9">Autophagy protein 5</fullName>
    </recommendedName>
</protein>
<reference evidence="14" key="1">
    <citation type="journal article" date="2023" name="Mol. Phylogenet. Evol.">
        <title>Genome-scale phylogeny and comparative genomics of the fungal order Sordariales.</title>
        <authorList>
            <person name="Hensen N."/>
            <person name="Bonometti L."/>
            <person name="Westerberg I."/>
            <person name="Brannstrom I.O."/>
            <person name="Guillou S."/>
            <person name="Cros-Aarteil S."/>
            <person name="Calhoun S."/>
            <person name="Haridas S."/>
            <person name="Kuo A."/>
            <person name="Mondo S."/>
            <person name="Pangilinan J."/>
            <person name="Riley R."/>
            <person name="LaButti K."/>
            <person name="Andreopoulos B."/>
            <person name="Lipzen A."/>
            <person name="Chen C."/>
            <person name="Yan M."/>
            <person name="Daum C."/>
            <person name="Ng V."/>
            <person name="Clum A."/>
            <person name="Steindorff A."/>
            <person name="Ohm R.A."/>
            <person name="Martin F."/>
            <person name="Silar P."/>
            <person name="Natvig D.O."/>
            <person name="Lalanne C."/>
            <person name="Gautier V."/>
            <person name="Ament-Velasquez S.L."/>
            <person name="Kruys A."/>
            <person name="Hutchinson M.I."/>
            <person name="Powell A.J."/>
            <person name="Barry K."/>
            <person name="Miller A.N."/>
            <person name="Grigoriev I.V."/>
            <person name="Debuchy R."/>
            <person name="Gladieux P."/>
            <person name="Hiltunen Thoren M."/>
            <person name="Johannesson H."/>
        </authorList>
    </citation>
    <scope>NUCLEOTIDE SEQUENCE</scope>
    <source>
        <strain evidence="14">PSN293</strain>
    </source>
</reference>
<dbReference type="GO" id="GO:0034045">
    <property type="term" value="C:phagophore assembly site membrane"/>
    <property type="evidence" value="ECO:0007669"/>
    <property type="project" value="UniProtKB-SubCell"/>
</dbReference>
<comment type="function">
    <text evidence="9">Involved in cytoplasm to vacuole transport (Cvt) and autophagic vesicle formation.</text>
</comment>
<dbReference type="GO" id="GO:0015031">
    <property type="term" value="P:protein transport"/>
    <property type="evidence" value="ECO:0007669"/>
    <property type="project" value="UniProtKB-KW"/>
</dbReference>
<gene>
    <name evidence="14" type="ORF">QBC37DRAFT_145196</name>
</gene>
<dbReference type="GO" id="GO:0034274">
    <property type="term" value="C:Atg12-Atg5-Atg16 complex"/>
    <property type="evidence" value="ECO:0007669"/>
    <property type="project" value="TreeGrafter"/>
</dbReference>
<accession>A0AAN6Y8R6</accession>
<sequence length="306" mass="33393">MASGSPPAESLPPFPRDRRRSDSHNQGQCQGRPPAPGRFDLGPSSSAPLDKVLWGLQVPLHITHVSQPTTPPFITSVPRFGYLALLLSRLAAYYGVDSPCSSFHHEGVQLRNLAVGLLVDLYQPPLPWRLTVGDGPEWDIGDTFMNSAKEADYIRNGNAKRIMSLSKDHTTQLWNSVQDNDYASFSKINKHLLSTPVPIKNIPLRIYLPSTPDPRASTASNGQSSGSFKVIQTLVPPTLPRSNTLQTLGSVLKTILPTLFPDSQRPLLADVVAHGSAVPFKAPLKELMEEAAYPDGWLALVVVLVQ</sequence>
<evidence type="ECO:0000259" key="13">
    <source>
        <dbReference type="Pfam" id="PF20638"/>
    </source>
</evidence>
<dbReference type="Pfam" id="PF20638">
    <property type="entry name" value="ATG5_UblA"/>
    <property type="match status" value="1"/>
</dbReference>
<evidence type="ECO:0000256" key="7">
    <source>
        <dbReference type="ARBA" id="ARBA00023006"/>
    </source>
</evidence>
<evidence type="ECO:0000313" key="15">
    <source>
        <dbReference type="Proteomes" id="UP001301769"/>
    </source>
</evidence>
<dbReference type="InterPro" id="IPR042526">
    <property type="entry name" value="Atg5_HR"/>
</dbReference>
<evidence type="ECO:0000256" key="8">
    <source>
        <dbReference type="ARBA" id="ARBA00023136"/>
    </source>
</evidence>
<keyword evidence="8 9" id="KW-0472">Membrane</keyword>
<keyword evidence="15" id="KW-1185">Reference proteome</keyword>
<dbReference type="GO" id="GO:0061908">
    <property type="term" value="C:phagophore"/>
    <property type="evidence" value="ECO:0007669"/>
    <property type="project" value="TreeGrafter"/>
</dbReference>
<keyword evidence="3 9" id="KW-0813">Transport</keyword>
<dbReference type="Pfam" id="PF20637">
    <property type="entry name" value="ATG5_HBR"/>
    <property type="match status" value="1"/>
</dbReference>
<evidence type="ECO:0000256" key="5">
    <source>
        <dbReference type="ARBA" id="ARBA00022843"/>
    </source>
</evidence>
<comment type="similarity">
    <text evidence="2 9">Belongs to the ATG5 family.</text>
</comment>
<evidence type="ECO:0000259" key="12">
    <source>
        <dbReference type="Pfam" id="PF20637"/>
    </source>
</evidence>
<dbReference type="AlphaFoldDB" id="A0AAN6Y8R6"/>
<dbReference type="InterPro" id="IPR007239">
    <property type="entry name" value="Atg5"/>
</dbReference>
<organism evidence="14 15">
    <name type="scientific">Rhypophila decipiens</name>
    <dbReference type="NCBI Taxonomy" id="261697"/>
    <lineage>
        <taxon>Eukaryota</taxon>
        <taxon>Fungi</taxon>
        <taxon>Dikarya</taxon>
        <taxon>Ascomycota</taxon>
        <taxon>Pezizomycotina</taxon>
        <taxon>Sordariomycetes</taxon>
        <taxon>Sordariomycetidae</taxon>
        <taxon>Sordariales</taxon>
        <taxon>Naviculisporaceae</taxon>
        <taxon>Rhypophila</taxon>
    </lineage>
</organism>
<dbReference type="EMBL" id="MU858089">
    <property type="protein sequence ID" value="KAK4214744.1"/>
    <property type="molecule type" value="Genomic_DNA"/>
</dbReference>
<keyword evidence="6" id="KW-0653">Protein transport</keyword>
<dbReference type="GO" id="GO:0044233">
    <property type="term" value="C:mitochondria-associated endoplasmic reticulum membrane contact site"/>
    <property type="evidence" value="ECO:0007669"/>
    <property type="project" value="TreeGrafter"/>
</dbReference>
<dbReference type="InterPro" id="IPR048939">
    <property type="entry name" value="ATG5_UblA"/>
</dbReference>
<dbReference type="GO" id="GO:0005776">
    <property type="term" value="C:autophagosome"/>
    <property type="evidence" value="ECO:0007669"/>
    <property type="project" value="TreeGrafter"/>
</dbReference>
<reference evidence="14" key="2">
    <citation type="submission" date="2023-05" db="EMBL/GenBank/DDBJ databases">
        <authorList>
            <consortium name="Lawrence Berkeley National Laboratory"/>
            <person name="Steindorff A."/>
            <person name="Hensen N."/>
            <person name="Bonometti L."/>
            <person name="Westerberg I."/>
            <person name="Brannstrom I.O."/>
            <person name="Guillou S."/>
            <person name="Cros-Aarteil S."/>
            <person name="Calhoun S."/>
            <person name="Haridas S."/>
            <person name="Kuo A."/>
            <person name="Mondo S."/>
            <person name="Pangilinan J."/>
            <person name="Riley R."/>
            <person name="Labutti K."/>
            <person name="Andreopoulos B."/>
            <person name="Lipzen A."/>
            <person name="Chen C."/>
            <person name="Yanf M."/>
            <person name="Daum C."/>
            <person name="Ng V."/>
            <person name="Clum A."/>
            <person name="Ohm R."/>
            <person name="Martin F."/>
            <person name="Silar P."/>
            <person name="Natvig D."/>
            <person name="Lalanne C."/>
            <person name="Gautier V."/>
            <person name="Ament-Velasquez S.L."/>
            <person name="Kruys A."/>
            <person name="Hutchinson M.I."/>
            <person name="Powell A.J."/>
            <person name="Barry K."/>
            <person name="Miller A.N."/>
            <person name="Grigoriev I.V."/>
            <person name="Debuchy R."/>
            <person name="Gladieux P."/>
            <person name="Thoren M.H."/>
            <person name="Johannesson H."/>
        </authorList>
    </citation>
    <scope>NUCLEOTIDE SEQUENCE</scope>
    <source>
        <strain evidence="14">PSN293</strain>
    </source>
</reference>
<dbReference type="GO" id="GO:0000422">
    <property type="term" value="P:autophagy of mitochondrion"/>
    <property type="evidence" value="ECO:0007669"/>
    <property type="project" value="TreeGrafter"/>
</dbReference>
<evidence type="ECO:0000256" key="3">
    <source>
        <dbReference type="ARBA" id="ARBA00022448"/>
    </source>
</evidence>
<dbReference type="GO" id="GO:0006995">
    <property type="term" value="P:cellular response to nitrogen starvation"/>
    <property type="evidence" value="ECO:0007669"/>
    <property type="project" value="TreeGrafter"/>
</dbReference>
<keyword evidence="7 9" id="KW-0072">Autophagy</keyword>
<evidence type="ECO:0000256" key="9">
    <source>
        <dbReference type="RuleBase" id="RU361202"/>
    </source>
</evidence>
<evidence type="ECO:0000256" key="10">
    <source>
        <dbReference type="SAM" id="MobiDB-lite"/>
    </source>
</evidence>
<keyword evidence="4 9" id="KW-1017">Isopeptide bond</keyword>
<dbReference type="InterPro" id="IPR042527">
    <property type="entry name" value="Atg5_UblA_dom_sf"/>
</dbReference>
<dbReference type="Gene3D" id="1.10.246.190">
    <property type="entry name" value="Autophagy protein Apg5, helix rich domain"/>
    <property type="match status" value="1"/>
</dbReference>
<dbReference type="InterPro" id="IPR048318">
    <property type="entry name" value="ATG5_UblB"/>
</dbReference>
<evidence type="ECO:0000256" key="4">
    <source>
        <dbReference type="ARBA" id="ARBA00022499"/>
    </source>
</evidence>
<feature type="domain" description="Autophagy protein ATG5 UblA" evidence="13">
    <location>
        <begin position="60"/>
        <end position="132"/>
    </location>
</feature>
<dbReference type="GO" id="GO:0019776">
    <property type="term" value="F:Atg8-family ligase activity"/>
    <property type="evidence" value="ECO:0007669"/>
    <property type="project" value="TreeGrafter"/>
</dbReference>
<dbReference type="PANTHER" id="PTHR13040">
    <property type="entry name" value="AUTOPHAGY PROTEIN 5"/>
    <property type="match status" value="1"/>
</dbReference>
<comment type="subunit">
    <text evidence="9">Conjugated with ATG12.</text>
</comment>
<dbReference type="InterPro" id="IPR048940">
    <property type="entry name" value="ATG5_HBR"/>
</dbReference>
<evidence type="ECO:0000256" key="2">
    <source>
        <dbReference type="ARBA" id="ARBA00006910"/>
    </source>
</evidence>
<dbReference type="Gene3D" id="3.10.20.620">
    <property type="match status" value="1"/>
</dbReference>